<accession>A0ACC0UX85</accession>
<proteinExistence type="predicted"/>
<keyword evidence="2" id="KW-1185">Reference proteome</keyword>
<gene>
    <name evidence="1" type="ORF">N3K66_006483</name>
</gene>
<comment type="caution">
    <text evidence="1">The sequence shown here is derived from an EMBL/GenBank/DDBJ whole genome shotgun (WGS) entry which is preliminary data.</text>
</comment>
<evidence type="ECO:0000313" key="2">
    <source>
        <dbReference type="Proteomes" id="UP001163324"/>
    </source>
</evidence>
<organism evidence="1 2">
    <name type="scientific">Trichothecium roseum</name>
    <dbReference type="NCBI Taxonomy" id="47278"/>
    <lineage>
        <taxon>Eukaryota</taxon>
        <taxon>Fungi</taxon>
        <taxon>Dikarya</taxon>
        <taxon>Ascomycota</taxon>
        <taxon>Pezizomycotina</taxon>
        <taxon>Sordariomycetes</taxon>
        <taxon>Hypocreomycetidae</taxon>
        <taxon>Hypocreales</taxon>
        <taxon>Hypocreales incertae sedis</taxon>
        <taxon>Trichothecium</taxon>
    </lineage>
</organism>
<reference evidence="1" key="1">
    <citation type="submission" date="2022-10" db="EMBL/GenBank/DDBJ databases">
        <title>Complete Genome of Trichothecium roseum strain YXFP-22015, a Plant Pathogen Isolated from Citrus.</title>
        <authorList>
            <person name="Wang Y."/>
            <person name="Zhu L."/>
        </authorList>
    </citation>
    <scope>NUCLEOTIDE SEQUENCE</scope>
    <source>
        <strain evidence="1">YXFP-22015</strain>
    </source>
</reference>
<name>A0ACC0UX85_9HYPO</name>
<evidence type="ECO:0000313" key="1">
    <source>
        <dbReference type="EMBL" id="KAI9898123.1"/>
    </source>
</evidence>
<sequence>MSLPVGRTNFKKKEGILTITSDHQTVTWTPNSGGPPTVTLTVANITNLQQTPDSSPKVMLKIFEKPSPDAEPATYTFHFHTSEAKSEAQAVKDLLSRLLADIRSKDPSIPKPSGTATPGSGTPSGQNGQPNGSTGGGGGSSSGGGSASASMAFSSTVNSQDASSSLRWYDDAQLKNDIELQQSLMKSDPSLHQTYMDGLKTKPDTISGSAFNSQFWSTRLSALRAHAIESRQRKGPINAISNLKPKLNDKGEYILDMTRDKINMINAQHPLLRRIYDENVPRVNESSFWVRFFNSRLCKRLKGESVSINDPSDPLFDNHDPSENYQSFQSKVMAASVPAMVDIEANEENQGGVRSGNVEQYKENNKYRSRVAIAQSLNHLSDMILSNTTPSDSAKPDQARSSAYAELALRDLSGDPEQARIMLNVKEQNKFFSKNNAIPSKLAEAFAKQSASDVLFEIQGDLETLQDDGKGGIDLQTGIGFNDHSDSDDDSDDDADPGNSKKSKKKGTHVGSRSVLRDAEKDIMLGILQQRTQKFGDASLTSATPMGLPAHLAEQAAMTHATTLEFLHQFWTAFLSGDPDRAGELQHLAESLARSARRIEAVAADADAARDDVIRKRKKEIIEHHQRTGKKLRWRPEMTKGGRDAVEKLLGPTKDALAKAQGDYTRALAAEGLKQSTEQ</sequence>
<dbReference type="Proteomes" id="UP001163324">
    <property type="component" value="Chromosome 6"/>
</dbReference>
<dbReference type="EMBL" id="CM047945">
    <property type="protein sequence ID" value="KAI9898123.1"/>
    <property type="molecule type" value="Genomic_DNA"/>
</dbReference>
<protein>
    <submittedName>
        <fullName evidence="1">Uncharacterized protein</fullName>
    </submittedName>
</protein>